<name>A0A940IE29_9BACT</name>
<dbReference type="EMBL" id="JADIMV010000014">
    <property type="protein sequence ID" value="MBO8439142.1"/>
    <property type="molecule type" value="Genomic_DNA"/>
</dbReference>
<reference evidence="1" key="1">
    <citation type="submission" date="2020-10" db="EMBL/GenBank/DDBJ databases">
        <authorList>
            <person name="Gilroy R."/>
        </authorList>
    </citation>
    <scope>NUCLEOTIDE SEQUENCE</scope>
    <source>
        <strain evidence="1">3924</strain>
    </source>
</reference>
<dbReference type="AlphaFoldDB" id="A0A940IE29"/>
<organism evidence="1 2">
    <name type="scientific">Candidatus Aphodosoma intestinipullorum</name>
    <dbReference type="NCBI Taxonomy" id="2840674"/>
    <lineage>
        <taxon>Bacteria</taxon>
        <taxon>Pseudomonadati</taxon>
        <taxon>Bacteroidota</taxon>
        <taxon>Bacteroidia</taxon>
        <taxon>Bacteroidales</taxon>
        <taxon>Candidatus Aphodosoma</taxon>
    </lineage>
</organism>
<sequence length="162" mass="18327">MKRLIFIALLPLMMAGCENGNTDKFVNKEKVASSFNYCYLSDQNNTSGLDNLDYMTDTLKFSYADNTLRLLHSMWLNCAMRGSDVYIHTYGTFVHIEERLVGNNSANCMCVSCSDFSIPLSVNKYTFIIKHMHDGIIGRTDTCEINLKKSTEGILILKPKSL</sequence>
<proteinExistence type="predicted"/>
<accession>A0A940IE29</accession>
<evidence type="ECO:0000313" key="2">
    <source>
        <dbReference type="Proteomes" id="UP000712007"/>
    </source>
</evidence>
<dbReference type="PROSITE" id="PS51257">
    <property type="entry name" value="PROKAR_LIPOPROTEIN"/>
    <property type="match status" value="1"/>
</dbReference>
<reference evidence="1" key="2">
    <citation type="journal article" date="2021" name="PeerJ">
        <title>Extensive microbial diversity within the chicken gut microbiome revealed by metagenomics and culture.</title>
        <authorList>
            <person name="Gilroy R."/>
            <person name="Ravi A."/>
            <person name="Getino M."/>
            <person name="Pursley I."/>
            <person name="Horton D.L."/>
            <person name="Alikhan N.F."/>
            <person name="Baker D."/>
            <person name="Gharbi K."/>
            <person name="Hall N."/>
            <person name="Watson M."/>
            <person name="Adriaenssens E.M."/>
            <person name="Foster-Nyarko E."/>
            <person name="Jarju S."/>
            <person name="Secka A."/>
            <person name="Antonio M."/>
            <person name="Oren A."/>
            <person name="Chaudhuri R.R."/>
            <person name="La Ragione R."/>
            <person name="Hildebrand F."/>
            <person name="Pallen M.J."/>
        </authorList>
    </citation>
    <scope>NUCLEOTIDE SEQUENCE</scope>
    <source>
        <strain evidence="1">3924</strain>
    </source>
</reference>
<gene>
    <name evidence="1" type="ORF">IAC51_00650</name>
</gene>
<evidence type="ECO:0008006" key="3">
    <source>
        <dbReference type="Google" id="ProtNLM"/>
    </source>
</evidence>
<evidence type="ECO:0000313" key="1">
    <source>
        <dbReference type="EMBL" id="MBO8439142.1"/>
    </source>
</evidence>
<protein>
    <recommendedName>
        <fullName evidence="3">Lipoprotein</fullName>
    </recommendedName>
</protein>
<comment type="caution">
    <text evidence="1">The sequence shown here is derived from an EMBL/GenBank/DDBJ whole genome shotgun (WGS) entry which is preliminary data.</text>
</comment>
<dbReference type="Proteomes" id="UP000712007">
    <property type="component" value="Unassembled WGS sequence"/>
</dbReference>